<sequence length="196" mass="22162">MHELELRFIEVAKRHALVGMQAAKALNDEQDKLQLELVLTPERLASPEGTAQSRATLEQLREFMHIHKAAFEQMALACSTELAGTLAEVPVHLQEEYRAGIVTSINWQLEAQSLLYRNRERWIAAALEICQLIDTCRDAVVFAEEGMGFVNDDDLERFQALFAVIEEIHQLEVAQLSERSQRLVQSLAVLEQVVPA</sequence>
<accession>A0A1I5Z5W2</accession>
<evidence type="ECO:0000313" key="2">
    <source>
        <dbReference type="Proteomes" id="UP000243084"/>
    </source>
</evidence>
<dbReference type="OrthoDB" id="9154633at2"/>
<name>A0A1I5Z5W2_9GAMM</name>
<evidence type="ECO:0000313" key="1">
    <source>
        <dbReference type="EMBL" id="SFQ51854.1"/>
    </source>
</evidence>
<organism evidence="1 2">
    <name type="scientific">Geopseudomonas sagittaria</name>
    <dbReference type="NCBI Taxonomy" id="1135990"/>
    <lineage>
        <taxon>Bacteria</taxon>
        <taxon>Pseudomonadati</taxon>
        <taxon>Pseudomonadota</taxon>
        <taxon>Gammaproteobacteria</taxon>
        <taxon>Pseudomonadales</taxon>
        <taxon>Pseudomonadaceae</taxon>
        <taxon>Geopseudomonas</taxon>
    </lineage>
</organism>
<proteinExistence type="predicted"/>
<protein>
    <submittedName>
        <fullName evidence="1">Uncharacterized protein</fullName>
    </submittedName>
</protein>
<dbReference type="EMBL" id="FOXM01000029">
    <property type="protein sequence ID" value="SFQ51854.1"/>
    <property type="molecule type" value="Genomic_DNA"/>
</dbReference>
<dbReference type="Proteomes" id="UP000243084">
    <property type="component" value="Unassembled WGS sequence"/>
</dbReference>
<dbReference type="RefSeq" id="WP_092435556.1">
    <property type="nucleotide sequence ID" value="NZ_FOXM01000029.1"/>
</dbReference>
<reference evidence="2" key="1">
    <citation type="submission" date="2016-10" db="EMBL/GenBank/DDBJ databases">
        <authorList>
            <person name="Varghese N."/>
            <person name="Submissions S."/>
        </authorList>
    </citation>
    <scope>NUCLEOTIDE SEQUENCE [LARGE SCALE GENOMIC DNA]</scope>
    <source>
        <strain evidence="2">JCM 18195</strain>
    </source>
</reference>
<gene>
    <name evidence="1" type="ORF">SAMN05216229_1295</name>
</gene>
<dbReference type="AlphaFoldDB" id="A0A1I5Z5W2"/>
<keyword evidence="2" id="KW-1185">Reference proteome</keyword>